<dbReference type="AlphaFoldDB" id="A0AAJ6B0S5"/>
<proteinExistence type="predicted"/>
<dbReference type="Proteomes" id="UP001217476">
    <property type="component" value="Chromosome"/>
</dbReference>
<reference evidence="3" key="1">
    <citation type="submission" date="2023-03" db="EMBL/GenBank/DDBJ databases">
        <title>Andean soil-derived lignocellulolytic bacterial consortium as a source of novel taxa and putative plastic-active enzymes.</title>
        <authorList>
            <person name="Diaz-Garcia L."/>
            <person name="Chuvochina M."/>
            <person name="Feuerriegel G."/>
            <person name="Bunk B."/>
            <person name="Sproer C."/>
            <person name="Streit W.R."/>
            <person name="Rodriguez L.M."/>
            <person name="Overmann J."/>
            <person name="Jimenez D.J."/>
        </authorList>
    </citation>
    <scope>NUCLEOTIDE SEQUENCE</scope>
    <source>
        <strain evidence="3">MAG 4196</strain>
    </source>
</reference>
<dbReference type="InterPro" id="IPR012654">
    <property type="entry name" value="CHP02391"/>
</dbReference>
<dbReference type="NCBIfam" id="TIGR02391">
    <property type="entry name" value="hypoth_ymh"/>
    <property type="match status" value="1"/>
</dbReference>
<name>A0AAJ6B0S5_9HYPH</name>
<accession>A0AAJ6B0S5</accession>
<protein>
    <submittedName>
        <fullName evidence="3">TIGR02391 family protein</fullName>
    </submittedName>
</protein>
<organism evidence="3 4">
    <name type="scientific">Candidatus Devosia phytovorans</name>
    <dbReference type="NCBI Taxonomy" id="3121372"/>
    <lineage>
        <taxon>Bacteria</taxon>
        <taxon>Pseudomonadati</taxon>
        <taxon>Pseudomonadota</taxon>
        <taxon>Alphaproteobacteria</taxon>
        <taxon>Hyphomicrobiales</taxon>
        <taxon>Devosiaceae</taxon>
        <taxon>Devosia</taxon>
    </lineage>
</organism>
<feature type="region of interest" description="Disordered" evidence="1">
    <location>
        <begin position="172"/>
        <end position="196"/>
    </location>
</feature>
<feature type="domain" description="Conserved hypothetical protein CHP02391" evidence="2">
    <location>
        <begin position="53"/>
        <end position="168"/>
    </location>
</feature>
<sequence>MHDFLEGVRRFREFLLEVGASQSTLALPAPRMLALAAPEEEVDPQRLYTVLIVEPELVEVSRDLFVSGHFSLAIQEAFKALEKFLQVRVDNFASGTTRMDQVFSPKSPQLAWSNRRNQSEMDEQLGYHRMFAGAVQGIRNPCAHEFNWVDEPETALDLLLFVQHLLRKARMAAPQRPRNGREAGAITNIGQDTSNA</sequence>
<evidence type="ECO:0000313" key="4">
    <source>
        <dbReference type="Proteomes" id="UP001217476"/>
    </source>
</evidence>
<dbReference type="Pfam" id="PF09509">
    <property type="entry name" value="Hypoth_Ymh"/>
    <property type="match status" value="1"/>
</dbReference>
<evidence type="ECO:0000259" key="2">
    <source>
        <dbReference type="Pfam" id="PF09509"/>
    </source>
</evidence>
<evidence type="ECO:0000256" key="1">
    <source>
        <dbReference type="SAM" id="MobiDB-lite"/>
    </source>
</evidence>
<dbReference type="EMBL" id="CP119312">
    <property type="protein sequence ID" value="WEK03803.1"/>
    <property type="molecule type" value="Genomic_DNA"/>
</dbReference>
<evidence type="ECO:0000313" key="3">
    <source>
        <dbReference type="EMBL" id="WEK03803.1"/>
    </source>
</evidence>
<gene>
    <name evidence="3" type="ORF">P0Y65_16655</name>
</gene>